<dbReference type="Proteomes" id="UP001497525">
    <property type="component" value="Unassembled WGS sequence"/>
</dbReference>
<dbReference type="EMBL" id="CAXLJL010000190">
    <property type="protein sequence ID" value="CAL5134290.1"/>
    <property type="molecule type" value="Genomic_DNA"/>
</dbReference>
<dbReference type="AlphaFoldDB" id="A0AAV2TC47"/>
<accession>A0AAV2TC47</accession>
<feature type="transmembrane region" description="Helical" evidence="1">
    <location>
        <begin position="93"/>
        <end position="116"/>
    </location>
</feature>
<feature type="transmembrane region" description="Helical" evidence="1">
    <location>
        <begin position="66"/>
        <end position="87"/>
    </location>
</feature>
<feature type="transmembrane region" description="Helical" evidence="1">
    <location>
        <begin position="137"/>
        <end position="158"/>
    </location>
</feature>
<comment type="caution">
    <text evidence="2">The sequence shown here is derived from an EMBL/GenBank/DDBJ whole genome shotgun (WGS) entry which is preliminary data.</text>
</comment>
<proteinExistence type="predicted"/>
<keyword evidence="1" id="KW-0812">Transmembrane</keyword>
<gene>
    <name evidence="2" type="ORF">CDAUBV1_LOCUS7498</name>
</gene>
<sequence length="193" mass="22604">MYAVLSTLSHWVLCDIIYQKLNQLQAGAWAKIICAQLTILVTFNGYAILLLFCINMKDNNLEHYQCAMFSFMCHIIFLLAESILSAWKAHISRWFVITRLLLAVQCISGIFIFVYYNRVGNKSYNGLDPFHRRMKNGGFYEFMYCAMGEWMVVTVIVLNTALQILDLWNFHIITPQVFRLERAHMRNYTDDMS</sequence>
<organism evidence="2 3">
    <name type="scientific">Calicophoron daubneyi</name>
    <name type="common">Rumen fluke</name>
    <name type="synonym">Paramphistomum daubneyi</name>
    <dbReference type="NCBI Taxonomy" id="300641"/>
    <lineage>
        <taxon>Eukaryota</taxon>
        <taxon>Metazoa</taxon>
        <taxon>Spiralia</taxon>
        <taxon>Lophotrochozoa</taxon>
        <taxon>Platyhelminthes</taxon>
        <taxon>Trematoda</taxon>
        <taxon>Digenea</taxon>
        <taxon>Plagiorchiida</taxon>
        <taxon>Pronocephalata</taxon>
        <taxon>Paramphistomoidea</taxon>
        <taxon>Paramphistomidae</taxon>
        <taxon>Calicophoron</taxon>
    </lineage>
</organism>
<evidence type="ECO:0000313" key="3">
    <source>
        <dbReference type="Proteomes" id="UP001497525"/>
    </source>
</evidence>
<reference evidence="2" key="1">
    <citation type="submission" date="2024-06" db="EMBL/GenBank/DDBJ databases">
        <authorList>
            <person name="Liu X."/>
            <person name="Lenzi L."/>
            <person name="Haldenby T S."/>
            <person name="Uol C."/>
        </authorList>
    </citation>
    <scope>NUCLEOTIDE SEQUENCE</scope>
</reference>
<protein>
    <submittedName>
        <fullName evidence="2">Uncharacterized protein</fullName>
    </submittedName>
</protein>
<feature type="transmembrane region" description="Helical" evidence="1">
    <location>
        <begin position="28"/>
        <end position="54"/>
    </location>
</feature>
<keyword evidence="1" id="KW-1133">Transmembrane helix</keyword>
<evidence type="ECO:0000313" key="2">
    <source>
        <dbReference type="EMBL" id="CAL5134290.1"/>
    </source>
</evidence>
<keyword evidence="1" id="KW-0472">Membrane</keyword>
<evidence type="ECO:0000256" key="1">
    <source>
        <dbReference type="SAM" id="Phobius"/>
    </source>
</evidence>
<name>A0AAV2TC47_CALDB</name>